<dbReference type="InterPro" id="IPR010982">
    <property type="entry name" value="Lambda_DNA-bd_dom_sf"/>
</dbReference>
<dbReference type="EMBL" id="UHIO01000003">
    <property type="protein sequence ID" value="SUP79496.1"/>
    <property type="molecule type" value="Genomic_DNA"/>
</dbReference>
<keyword evidence="4" id="KW-1185">Reference proteome</keyword>
<evidence type="ECO:0000313" key="2">
    <source>
        <dbReference type="EMBL" id="SUP44356.1"/>
    </source>
</evidence>
<name>A0A380Q103_9FIRM</name>
<dbReference type="RefSeq" id="WP_115310733.1">
    <property type="nucleotide sequence ID" value="NZ_UHIO01000001.1"/>
</dbReference>
<evidence type="ECO:0000313" key="3">
    <source>
        <dbReference type="EMBL" id="SUP79496.1"/>
    </source>
</evidence>
<dbReference type="SMART" id="SM00530">
    <property type="entry name" value="HTH_XRE"/>
    <property type="match status" value="1"/>
</dbReference>
<dbReference type="CDD" id="cd00093">
    <property type="entry name" value="HTH_XRE"/>
    <property type="match status" value="1"/>
</dbReference>
<dbReference type="InterPro" id="IPR001387">
    <property type="entry name" value="Cro/C1-type_HTH"/>
</dbReference>
<dbReference type="OrthoDB" id="1929804at2"/>
<dbReference type="PROSITE" id="PS50943">
    <property type="entry name" value="HTH_CROC1"/>
    <property type="match status" value="1"/>
</dbReference>
<gene>
    <name evidence="2" type="ORF">NCTC12020_01620</name>
    <name evidence="3" type="ORF">NCTC12020_02030</name>
</gene>
<sequence length="72" mass="7840">MQNRIEVMANVKVQILRELMLKHGLSSKALAKEAGVGIVTIYNLLRGKPCGIPIANKLAKALNVPVDELFTV</sequence>
<dbReference type="GO" id="GO:0003677">
    <property type="term" value="F:DNA binding"/>
    <property type="evidence" value="ECO:0007669"/>
    <property type="project" value="InterPro"/>
</dbReference>
<dbReference type="SUPFAM" id="SSF47413">
    <property type="entry name" value="lambda repressor-like DNA-binding domains"/>
    <property type="match status" value="1"/>
</dbReference>
<proteinExistence type="predicted"/>
<protein>
    <submittedName>
        <fullName evidence="3">Helix-turn-helix</fullName>
    </submittedName>
</protein>
<feature type="domain" description="HTH cro/C1-type" evidence="1">
    <location>
        <begin position="16"/>
        <end position="69"/>
    </location>
</feature>
<dbReference type="EMBL" id="UHIO01000001">
    <property type="protein sequence ID" value="SUP44356.1"/>
    <property type="molecule type" value="Genomic_DNA"/>
</dbReference>
<organism evidence="3 4">
    <name type="scientific">Veillonella criceti</name>
    <dbReference type="NCBI Taxonomy" id="103891"/>
    <lineage>
        <taxon>Bacteria</taxon>
        <taxon>Bacillati</taxon>
        <taxon>Bacillota</taxon>
        <taxon>Negativicutes</taxon>
        <taxon>Veillonellales</taxon>
        <taxon>Veillonellaceae</taxon>
        <taxon>Veillonella</taxon>
    </lineage>
</organism>
<accession>A0A380Q103</accession>
<evidence type="ECO:0000313" key="4">
    <source>
        <dbReference type="Proteomes" id="UP000255367"/>
    </source>
</evidence>
<evidence type="ECO:0000259" key="1">
    <source>
        <dbReference type="PROSITE" id="PS50943"/>
    </source>
</evidence>
<dbReference type="AlphaFoldDB" id="A0A380Q103"/>
<dbReference type="Gene3D" id="1.10.260.40">
    <property type="entry name" value="lambda repressor-like DNA-binding domains"/>
    <property type="match status" value="1"/>
</dbReference>
<reference evidence="3 4" key="1">
    <citation type="submission" date="2018-06" db="EMBL/GenBank/DDBJ databases">
        <authorList>
            <consortium name="Pathogen Informatics"/>
            <person name="Doyle S."/>
        </authorList>
    </citation>
    <scope>NUCLEOTIDE SEQUENCE [LARGE SCALE GENOMIC DNA]</scope>
    <source>
        <strain evidence="3 4">NCTC12020</strain>
    </source>
</reference>
<dbReference type="Proteomes" id="UP000255367">
    <property type="component" value="Unassembled WGS sequence"/>
</dbReference>
<dbReference type="Pfam" id="PF01381">
    <property type="entry name" value="HTH_3"/>
    <property type="match status" value="1"/>
</dbReference>